<accession>A0A1N7IYP7</accession>
<comment type="similarity">
    <text evidence="3">Belongs to the methyltransferase superfamily. RsmD family.</text>
</comment>
<protein>
    <recommendedName>
        <fullName evidence="3">Ribosomal RNA small subunit methyltransferase D</fullName>
        <ecNumber evidence="3">2.1.1.171</ecNumber>
    </recommendedName>
</protein>
<evidence type="ECO:0000256" key="2">
    <source>
        <dbReference type="ARBA" id="ARBA00022679"/>
    </source>
</evidence>
<dbReference type="NCBIfam" id="TIGR00095">
    <property type="entry name" value="16S rRNA (guanine(966)-N(2))-methyltransferase RsmD"/>
    <property type="match status" value="1"/>
</dbReference>
<evidence type="ECO:0000256" key="3">
    <source>
        <dbReference type="PIRNR" id="PIRNR004553"/>
    </source>
</evidence>
<dbReference type="STRING" id="619304.SAMN05421760_101341"/>
<dbReference type="InterPro" id="IPR029063">
    <property type="entry name" value="SAM-dependent_MTases_sf"/>
</dbReference>
<dbReference type="CDD" id="cd02440">
    <property type="entry name" value="AdoMet_MTases"/>
    <property type="match status" value="1"/>
</dbReference>
<organism evidence="4 5">
    <name type="scientific">Neptunomonas antarctica</name>
    <dbReference type="NCBI Taxonomy" id="619304"/>
    <lineage>
        <taxon>Bacteria</taxon>
        <taxon>Pseudomonadati</taxon>
        <taxon>Pseudomonadota</taxon>
        <taxon>Gammaproteobacteria</taxon>
        <taxon>Oceanospirillales</taxon>
        <taxon>Oceanospirillaceae</taxon>
        <taxon>Neptunomonas</taxon>
    </lineage>
</organism>
<evidence type="ECO:0000313" key="4">
    <source>
        <dbReference type="EMBL" id="SIS42189.1"/>
    </source>
</evidence>
<dbReference type="Gene3D" id="3.40.50.150">
    <property type="entry name" value="Vaccinia Virus protein VP39"/>
    <property type="match status" value="1"/>
</dbReference>
<keyword evidence="5" id="KW-1185">Reference proteome</keyword>
<dbReference type="PIRSF" id="PIRSF004553">
    <property type="entry name" value="CHP00095"/>
    <property type="match status" value="1"/>
</dbReference>
<dbReference type="Proteomes" id="UP000185999">
    <property type="component" value="Unassembled WGS sequence"/>
</dbReference>
<dbReference type="PANTHER" id="PTHR43542">
    <property type="entry name" value="METHYLTRANSFERASE"/>
    <property type="match status" value="1"/>
</dbReference>
<dbReference type="PANTHER" id="PTHR43542:SF1">
    <property type="entry name" value="METHYLTRANSFERASE"/>
    <property type="match status" value="1"/>
</dbReference>
<dbReference type="GO" id="GO:0052913">
    <property type="term" value="F:16S rRNA (guanine(966)-N(2))-methyltransferase activity"/>
    <property type="evidence" value="ECO:0007669"/>
    <property type="project" value="UniProtKB-EC"/>
</dbReference>
<comment type="catalytic activity">
    <reaction evidence="3">
        <text>guanosine(966) in 16S rRNA + S-adenosyl-L-methionine = N(2)-methylguanosine(966) in 16S rRNA + S-adenosyl-L-homocysteine + H(+)</text>
        <dbReference type="Rhea" id="RHEA:23548"/>
        <dbReference type="Rhea" id="RHEA-COMP:10211"/>
        <dbReference type="Rhea" id="RHEA-COMP:10212"/>
        <dbReference type="ChEBI" id="CHEBI:15378"/>
        <dbReference type="ChEBI" id="CHEBI:57856"/>
        <dbReference type="ChEBI" id="CHEBI:59789"/>
        <dbReference type="ChEBI" id="CHEBI:74269"/>
        <dbReference type="ChEBI" id="CHEBI:74481"/>
        <dbReference type="EC" id="2.1.1.171"/>
    </reaction>
</comment>
<sequence length="189" mass="21266">MLRIIGGEWRSRKVPFPETEGLRPTPDRVRETLFNWLQNITPGARCLDLFAGSGALGLEALSRGAESVVFIDSSPAVVRQLRTNLNTLKSQHGEVITASAINWLESRQTDTETRYDLVFLDPPFRKDLLPLICELLEKRNLLADNAVIYIEAESELSQLVVPGNWEESRVKTAGQVTYRLLFRQPASTT</sequence>
<keyword evidence="2 3" id="KW-0808">Transferase</keyword>
<keyword evidence="3" id="KW-0949">S-adenosyl-L-methionine</keyword>
<comment type="function">
    <text evidence="3">Specifically methylates the guanine in position 966 of 16S rRNA in the assembled 30S particle.</text>
</comment>
<evidence type="ECO:0000313" key="5">
    <source>
        <dbReference type="Proteomes" id="UP000185999"/>
    </source>
</evidence>
<proteinExistence type="inferred from homology"/>
<keyword evidence="1 3" id="KW-0489">Methyltransferase</keyword>
<name>A0A1N7IYP7_9GAMM</name>
<dbReference type="EC" id="2.1.1.171" evidence="3"/>
<gene>
    <name evidence="4" type="ORF">SAMN05421760_101341</name>
</gene>
<dbReference type="AlphaFoldDB" id="A0A1N7IYP7"/>
<reference evidence="5" key="1">
    <citation type="submission" date="2017-01" db="EMBL/GenBank/DDBJ databases">
        <authorList>
            <person name="Varghese N."/>
            <person name="Submissions S."/>
        </authorList>
    </citation>
    <scope>NUCLEOTIDE SEQUENCE [LARGE SCALE GENOMIC DNA]</scope>
    <source>
        <strain evidence="5">DSM 22306</strain>
    </source>
</reference>
<dbReference type="InterPro" id="IPR004398">
    <property type="entry name" value="RNA_MeTrfase_RsmD"/>
</dbReference>
<dbReference type="EMBL" id="FTOE01000001">
    <property type="protein sequence ID" value="SIS42189.1"/>
    <property type="molecule type" value="Genomic_DNA"/>
</dbReference>
<dbReference type="SUPFAM" id="SSF53335">
    <property type="entry name" value="S-adenosyl-L-methionine-dependent methyltransferases"/>
    <property type="match status" value="1"/>
</dbReference>
<keyword evidence="3" id="KW-0698">rRNA processing</keyword>
<evidence type="ECO:0000256" key="1">
    <source>
        <dbReference type="ARBA" id="ARBA00022603"/>
    </source>
</evidence>
<dbReference type="Pfam" id="PF03602">
    <property type="entry name" value="Cons_hypoth95"/>
    <property type="match status" value="1"/>
</dbReference>